<protein>
    <submittedName>
        <fullName evidence="1">Uncharacterized protein</fullName>
    </submittedName>
</protein>
<evidence type="ECO:0000313" key="1">
    <source>
        <dbReference type="EMBL" id="KAJ1679331.1"/>
    </source>
</evidence>
<comment type="caution">
    <text evidence="1">The sequence shown here is derived from an EMBL/GenBank/DDBJ whole genome shotgun (WGS) entry which is preliminary data.</text>
</comment>
<gene>
    <name evidence="1" type="ORF">EV182_002273</name>
</gene>
<evidence type="ECO:0000313" key="2">
    <source>
        <dbReference type="Proteomes" id="UP001145114"/>
    </source>
</evidence>
<organism evidence="1 2">
    <name type="scientific">Spiromyces aspiralis</name>
    <dbReference type="NCBI Taxonomy" id="68401"/>
    <lineage>
        <taxon>Eukaryota</taxon>
        <taxon>Fungi</taxon>
        <taxon>Fungi incertae sedis</taxon>
        <taxon>Zoopagomycota</taxon>
        <taxon>Kickxellomycotina</taxon>
        <taxon>Kickxellomycetes</taxon>
        <taxon>Kickxellales</taxon>
        <taxon>Kickxellaceae</taxon>
        <taxon>Spiromyces</taxon>
    </lineage>
</organism>
<accession>A0ACC1HVG8</accession>
<dbReference type="EMBL" id="JAMZIH010000450">
    <property type="protein sequence ID" value="KAJ1679331.1"/>
    <property type="molecule type" value="Genomic_DNA"/>
</dbReference>
<reference evidence="1" key="1">
    <citation type="submission" date="2022-06" db="EMBL/GenBank/DDBJ databases">
        <title>Phylogenomic reconstructions and comparative analyses of Kickxellomycotina fungi.</title>
        <authorList>
            <person name="Reynolds N.K."/>
            <person name="Stajich J.E."/>
            <person name="Barry K."/>
            <person name="Grigoriev I.V."/>
            <person name="Crous P."/>
            <person name="Smith M.E."/>
        </authorList>
    </citation>
    <scope>NUCLEOTIDE SEQUENCE</scope>
    <source>
        <strain evidence="1">RSA 2271</strain>
    </source>
</reference>
<sequence>MVKETKYYDLLEISPDATSDQIRQAYRKQSLRWHPDKNINDKANAEQRFKLIAEAYEVLRDEKSRKLYDLHGEQGLKQGFSSEGPGGEYGGYAGHRPFVFRSADEIFREFFGGDPFESLFAGFPFGPSASVFGNSGLFGSSVFSGSPSMAFGGADNFSQPGAPELQKRQSRPYSVSKGQGQQSQPPQGSTMFGPFMSSFSNDPFFSSPMGSMWPDPDSIPANGSFSFMSSSGGIGGNRGGPSTSTMIKFINGQSYKVVTEVDAQGNTTVTKIAPDGTKEITVNGVLQTPKQPQQQQQHKSTYSTPNANAKPSSSTQTKPMQQESKRAPKTPIIIEIDDNSDDEKLNKSSSAAPRANVHSDIRVEPVDRRPTAPKSAAGAASKAAPTGAKPSAVPCYVPPPREPLRTF</sequence>
<name>A0ACC1HVG8_9FUNG</name>
<feature type="non-terminal residue" evidence="1">
    <location>
        <position position="407"/>
    </location>
</feature>
<keyword evidence="2" id="KW-1185">Reference proteome</keyword>
<proteinExistence type="predicted"/>
<dbReference type="Proteomes" id="UP001145114">
    <property type="component" value="Unassembled WGS sequence"/>
</dbReference>